<feature type="non-terminal residue" evidence="3">
    <location>
        <position position="186"/>
    </location>
</feature>
<sequence length="186" mass="22044">EVTHRLEETVSSEEQLNELNLELKKQMAEMVSEYDDDRRVALERCQNACLQLHEDSSRKMRSDLHEEFENERRLVEESHQQQLMQLKSELNEALKTVDDIKQLYINVCEEKNRLDGKHSEEVKLSEDQLTKLKEAMLVEKDEALEKLKQSLADSHRVEMMSAKEKWQKDQEPETDRLIETKVFLNS</sequence>
<protein>
    <submittedName>
        <fullName evidence="3">Golgin subfamily A member 4-like</fullName>
    </submittedName>
</protein>
<reference evidence="3" key="1">
    <citation type="submission" date="2025-08" db="UniProtKB">
        <authorList>
            <consortium name="RefSeq"/>
        </authorList>
    </citation>
    <scope>IDENTIFICATION</scope>
    <source>
        <tissue evidence="3">Testes</tissue>
    </source>
</reference>
<feature type="coiled-coil region" evidence="1">
    <location>
        <begin position="76"/>
        <end position="103"/>
    </location>
</feature>
<keyword evidence="1" id="KW-0175">Coiled coil</keyword>
<gene>
    <name evidence="3" type="primary">LOC102809293</name>
</gene>
<dbReference type="RefSeq" id="XP_006815369.1">
    <property type="nucleotide sequence ID" value="XM_006815306.1"/>
</dbReference>
<accession>A0ABM0M5S8</accession>
<keyword evidence="2" id="KW-1185">Reference proteome</keyword>
<evidence type="ECO:0000313" key="2">
    <source>
        <dbReference type="Proteomes" id="UP000694865"/>
    </source>
</evidence>
<feature type="non-terminal residue" evidence="3">
    <location>
        <position position="1"/>
    </location>
</feature>
<dbReference type="PANTHER" id="PTHR10337:SF6">
    <property type="entry name" value="CENTROSOMAL PROTEIN OF 152 KDA"/>
    <property type="match status" value="1"/>
</dbReference>
<evidence type="ECO:0000256" key="1">
    <source>
        <dbReference type="SAM" id="Coils"/>
    </source>
</evidence>
<organism evidence="2 3">
    <name type="scientific">Saccoglossus kowalevskii</name>
    <name type="common">Acorn worm</name>
    <dbReference type="NCBI Taxonomy" id="10224"/>
    <lineage>
        <taxon>Eukaryota</taxon>
        <taxon>Metazoa</taxon>
        <taxon>Hemichordata</taxon>
        <taxon>Enteropneusta</taxon>
        <taxon>Harrimaniidae</taxon>
        <taxon>Saccoglossus</taxon>
    </lineage>
</organism>
<evidence type="ECO:0000313" key="3">
    <source>
        <dbReference type="RefSeq" id="XP_006815369.1"/>
    </source>
</evidence>
<dbReference type="InterPro" id="IPR051235">
    <property type="entry name" value="CEP152/SHC-Transforming"/>
</dbReference>
<dbReference type="PANTHER" id="PTHR10337">
    <property type="entry name" value="SHC TRANSFORMING PROTEIN"/>
    <property type="match status" value="1"/>
</dbReference>
<dbReference type="GeneID" id="102809293"/>
<name>A0ABM0M5S8_SACKO</name>
<dbReference type="Proteomes" id="UP000694865">
    <property type="component" value="Unplaced"/>
</dbReference>
<proteinExistence type="predicted"/>